<proteinExistence type="predicted"/>
<evidence type="ECO:0000313" key="3">
    <source>
        <dbReference type="Proteomes" id="UP000799767"/>
    </source>
</evidence>
<dbReference type="RefSeq" id="XP_033591899.1">
    <property type="nucleotide sequence ID" value="XM_033732975.1"/>
</dbReference>
<accession>A0A6A6PYW3</accession>
<dbReference type="GeneID" id="54473977"/>
<gene>
    <name evidence="2" type="ORF">BDY17DRAFT_293382</name>
</gene>
<dbReference type="InterPro" id="IPR052897">
    <property type="entry name" value="Sec-Metab_Biosynth_Hydrolase"/>
</dbReference>
<keyword evidence="3" id="KW-1185">Reference proteome</keyword>
<dbReference type="SUPFAM" id="SSF53474">
    <property type="entry name" value="alpha/beta-Hydrolases"/>
    <property type="match status" value="1"/>
</dbReference>
<name>A0A6A6PYW3_9PEZI</name>
<sequence>MSKPTFVVVPGAWHSAEIYSATTKTLEAHGYQTIGLEMPSVGAEPAHQDWNEDVQVIRHCLQKLIEKEEKYVIIVCHSVNGLVTSEAAKGLSTQDRKAQSLKGGIERLVYIMALAMPVGFQCWPAGDHSTVPNWMKMDKMGVATVTDEDARNVFYNDLSDEEAMKWISELKHQSEGVYVTPVTYAAWRHIPSTYVIGTEDKSSISREVVDYMINQDQPNAIDCVETCEGGGHCLMISRPDWLARVLRRAAGEKDIVR</sequence>
<dbReference type="OrthoDB" id="1263307at2759"/>
<dbReference type="PANTHER" id="PTHR37017:SF11">
    <property type="entry name" value="ESTERASE_LIPASE_THIOESTERASE DOMAIN-CONTAINING PROTEIN"/>
    <property type="match status" value="1"/>
</dbReference>
<dbReference type="PANTHER" id="PTHR37017">
    <property type="entry name" value="AB HYDROLASE-1 DOMAIN-CONTAINING PROTEIN-RELATED"/>
    <property type="match status" value="1"/>
</dbReference>
<dbReference type="GO" id="GO:0016787">
    <property type="term" value="F:hydrolase activity"/>
    <property type="evidence" value="ECO:0007669"/>
    <property type="project" value="UniProtKB-KW"/>
</dbReference>
<dbReference type="EMBL" id="MU001633">
    <property type="protein sequence ID" value="KAF2485330.1"/>
    <property type="molecule type" value="Genomic_DNA"/>
</dbReference>
<dbReference type="Proteomes" id="UP000799767">
    <property type="component" value="Unassembled WGS sequence"/>
</dbReference>
<feature type="domain" description="AB hydrolase-1" evidence="1">
    <location>
        <begin position="6"/>
        <end position="244"/>
    </location>
</feature>
<dbReference type="InterPro" id="IPR000073">
    <property type="entry name" value="AB_hydrolase_1"/>
</dbReference>
<evidence type="ECO:0000313" key="2">
    <source>
        <dbReference type="EMBL" id="KAF2485330.1"/>
    </source>
</evidence>
<dbReference type="InterPro" id="IPR029058">
    <property type="entry name" value="AB_hydrolase_fold"/>
</dbReference>
<dbReference type="AlphaFoldDB" id="A0A6A6PYW3"/>
<reference evidence="2" key="1">
    <citation type="journal article" date="2020" name="Stud. Mycol.">
        <title>101 Dothideomycetes genomes: a test case for predicting lifestyles and emergence of pathogens.</title>
        <authorList>
            <person name="Haridas S."/>
            <person name="Albert R."/>
            <person name="Binder M."/>
            <person name="Bloem J."/>
            <person name="Labutti K."/>
            <person name="Salamov A."/>
            <person name="Andreopoulos B."/>
            <person name="Baker S."/>
            <person name="Barry K."/>
            <person name="Bills G."/>
            <person name="Bluhm B."/>
            <person name="Cannon C."/>
            <person name="Castanera R."/>
            <person name="Culley D."/>
            <person name="Daum C."/>
            <person name="Ezra D."/>
            <person name="Gonzalez J."/>
            <person name="Henrissat B."/>
            <person name="Kuo A."/>
            <person name="Liang C."/>
            <person name="Lipzen A."/>
            <person name="Lutzoni F."/>
            <person name="Magnuson J."/>
            <person name="Mondo S."/>
            <person name="Nolan M."/>
            <person name="Ohm R."/>
            <person name="Pangilinan J."/>
            <person name="Park H.-J."/>
            <person name="Ramirez L."/>
            <person name="Alfaro M."/>
            <person name="Sun H."/>
            <person name="Tritt A."/>
            <person name="Yoshinaga Y."/>
            <person name="Zwiers L.-H."/>
            <person name="Turgeon B."/>
            <person name="Goodwin S."/>
            <person name="Spatafora J."/>
            <person name="Crous P."/>
            <person name="Grigoriev I."/>
        </authorList>
    </citation>
    <scope>NUCLEOTIDE SEQUENCE</scope>
    <source>
        <strain evidence="2">CBS 113389</strain>
    </source>
</reference>
<organism evidence="2 3">
    <name type="scientific">Neohortaea acidophila</name>
    <dbReference type="NCBI Taxonomy" id="245834"/>
    <lineage>
        <taxon>Eukaryota</taxon>
        <taxon>Fungi</taxon>
        <taxon>Dikarya</taxon>
        <taxon>Ascomycota</taxon>
        <taxon>Pezizomycotina</taxon>
        <taxon>Dothideomycetes</taxon>
        <taxon>Dothideomycetidae</taxon>
        <taxon>Mycosphaerellales</taxon>
        <taxon>Teratosphaeriaceae</taxon>
        <taxon>Neohortaea</taxon>
    </lineage>
</organism>
<protein>
    <submittedName>
        <fullName evidence="2">Alpha/beta hydrolase fold-1</fullName>
    </submittedName>
</protein>
<dbReference type="Pfam" id="PF12697">
    <property type="entry name" value="Abhydrolase_6"/>
    <property type="match status" value="1"/>
</dbReference>
<dbReference type="Gene3D" id="3.40.50.1820">
    <property type="entry name" value="alpha/beta hydrolase"/>
    <property type="match status" value="1"/>
</dbReference>
<keyword evidence="2" id="KW-0378">Hydrolase</keyword>
<evidence type="ECO:0000259" key="1">
    <source>
        <dbReference type="Pfam" id="PF12697"/>
    </source>
</evidence>